<dbReference type="Proteomes" id="UP000008143">
    <property type="component" value="Chromosome 2"/>
</dbReference>
<feature type="domain" description="Ig-like" evidence="2">
    <location>
        <begin position="28"/>
        <end position="132"/>
    </location>
</feature>
<sequence length="155" mass="17690">MCLQYTYCGILTGIIFILLEISCCFLSPNITEPPKNSFWEVKLKAAIDLQCSATVGVISEDIVEMYWLIDGNFTYNYQNMREGNMTNVTRGELLYLNSVLHILEVLPENYNIPIKCIVSSTSGGDTSTLYLTSSGYVKEMSFFLFLFLFLFMLIY</sequence>
<keyword evidence="1" id="KW-0812">Transmembrane</keyword>
<name>A0A8J0S8E1_XENTR</name>
<protein>
    <submittedName>
        <fullName evidence="4 5">Uncharacterized protein LOC100490253</fullName>
    </submittedName>
</protein>
<dbReference type="OMA" id="CSATIRM"/>
<evidence type="ECO:0000313" key="3">
    <source>
        <dbReference type="Proteomes" id="UP000008143"/>
    </source>
</evidence>
<evidence type="ECO:0000313" key="6">
    <source>
        <dbReference type="Xenbase" id="XB-GENE-5730952"/>
    </source>
</evidence>
<evidence type="ECO:0000259" key="2">
    <source>
        <dbReference type="PROSITE" id="PS50835"/>
    </source>
</evidence>
<dbReference type="Xenbase" id="XB-GENE-5730952">
    <property type="gene designation" value="XB5730951"/>
</dbReference>
<proteinExistence type="predicted"/>
<dbReference type="PROSITE" id="PS50835">
    <property type="entry name" value="IG_LIKE"/>
    <property type="match status" value="1"/>
</dbReference>
<feature type="transmembrane region" description="Helical" evidence="1">
    <location>
        <begin position="136"/>
        <end position="154"/>
    </location>
</feature>
<dbReference type="GeneID" id="100490253"/>
<accession>A0A8J0S8E1</accession>
<dbReference type="Gene3D" id="2.60.40.10">
    <property type="entry name" value="Immunoglobulins"/>
    <property type="match status" value="1"/>
</dbReference>
<evidence type="ECO:0000313" key="5">
    <source>
        <dbReference type="RefSeq" id="XP_012813129.1"/>
    </source>
</evidence>
<dbReference type="RefSeq" id="XP_002934544.1">
    <property type="nucleotide sequence ID" value="XM_002934498.1"/>
</dbReference>
<dbReference type="AGR" id="Xenbase:XB-GENE-5730952"/>
<evidence type="ECO:0000313" key="4">
    <source>
        <dbReference type="RefSeq" id="XP_002934544.1"/>
    </source>
</evidence>
<dbReference type="CTD" id="100490253"/>
<dbReference type="KEGG" id="xtr:100490253"/>
<dbReference type="InterPro" id="IPR007110">
    <property type="entry name" value="Ig-like_dom"/>
</dbReference>
<keyword evidence="1" id="KW-1133">Transmembrane helix</keyword>
<dbReference type="RefSeq" id="XP_012813129.1">
    <property type="nucleotide sequence ID" value="XM_012957675.3"/>
</dbReference>
<keyword evidence="3" id="KW-1185">Reference proteome</keyword>
<organism evidence="3 5">
    <name type="scientific">Xenopus tropicalis</name>
    <name type="common">Western clawed frog</name>
    <name type="synonym">Silurana tropicalis</name>
    <dbReference type="NCBI Taxonomy" id="8364"/>
    <lineage>
        <taxon>Eukaryota</taxon>
        <taxon>Metazoa</taxon>
        <taxon>Chordata</taxon>
        <taxon>Craniata</taxon>
        <taxon>Vertebrata</taxon>
        <taxon>Euteleostomi</taxon>
        <taxon>Amphibia</taxon>
        <taxon>Batrachia</taxon>
        <taxon>Anura</taxon>
        <taxon>Pipoidea</taxon>
        <taxon>Pipidae</taxon>
        <taxon>Xenopodinae</taxon>
        <taxon>Xenopus</taxon>
        <taxon>Silurana</taxon>
    </lineage>
</organism>
<evidence type="ECO:0000256" key="1">
    <source>
        <dbReference type="SAM" id="Phobius"/>
    </source>
</evidence>
<dbReference type="AlphaFoldDB" id="A0A8J0S8E1"/>
<keyword evidence="1" id="KW-0472">Membrane</keyword>
<feature type="transmembrane region" description="Helical" evidence="1">
    <location>
        <begin position="7"/>
        <end position="30"/>
    </location>
</feature>
<dbReference type="InterPro" id="IPR013783">
    <property type="entry name" value="Ig-like_fold"/>
</dbReference>
<gene>
    <name evidence="6" type="primary">XB5730951</name>
    <name evidence="4 5" type="synonym">LOC100490253</name>
</gene>
<reference evidence="4 5" key="1">
    <citation type="submission" date="2025-04" db="UniProtKB">
        <authorList>
            <consortium name="RefSeq"/>
        </authorList>
    </citation>
    <scope>IDENTIFICATION</scope>
    <source>
        <strain evidence="4 5">Nigerian</strain>
        <tissue evidence="4 5">Liver and blood</tissue>
    </source>
</reference>